<keyword evidence="6" id="KW-1003">Cell membrane</keyword>
<name>A0A3S2UK99_9BURK</name>
<feature type="transmembrane region" description="Helical" evidence="18">
    <location>
        <begin position="87"/>
        <end position="104"/>
    </location>
</feature>
<dbReference type="NCBIfam" id="TIGR02968">
    <property type="entry name" value="succ_dehyd_anc"/>
    <property type="match status" value="1"/>
</dbReference>
<dbReference type="Pfam" id="PF01127">
    <property type="entry name" value="Sdh_cyt"/>
    <property type="match status" value="1"/>
</dbReference>
<dbReference type="Gene3D" id="1.20.1300.10">
    <property type="entry name" value="Fumarate reductase/succinate dehydrogenase, transmembrane subunit"/>
    <property type="match status" value="1"/>
</dbReference>
<dbReference type="InterPro" id="IPR014312">
    <property type="entry name" value="Succ_DH_anchor"/>
</dbReference>
<comment type="subcellular location">
    <subcellularLocation>
        <location evidence="2">Cell inner membrane</location>
        <topology evidence="2">Multi-pass membrane protein</topology>
    </subcellularLocation>
</comment>
<organism evidence="19 20">
    <name type="scientific">Inhella crocodyli</name>
    <dbReference type="NCBI Taxonomy" id="2499851"/>
    <lineage>
        <taxon>Bacteria</taxon>
        <taxon>Pseudomonadati</taxon>
        <taxon>Pseudomonadota</taxon>
        <taxon>Betaproteobacteria</taxon>
        <taxon>Burkholderiales</taxon>
        <taxon>Sphaerotilaceae</taxon>
        <taxon>Inhella</taxon>
    </lineage>
</organism>
<evidence type="ECO:0000256" key="6">
    <source>
        <dbReference type="ARBA" id="ARBA00022475"/>
    </source>
</evidence>
<dbReference type="PIRSF" id="PIRSF000169">
    <property type="entry name" value="SDH_D"/>
    <property type="match status" value="1"/>
</dbReference>
<dbReference type="GO" id="GO:0009055">
    <property type="term" value="F:electron transfer activity"/>
    <property type="evidence" value="ECO:0007669"/>
    <property type="project" value="TreeGrafter"/>
</dbReference>
<evidence type="ECO:0000256" key="2">
    <source>
        <dbReference type="ARBA" id="ARBA00004429"/>
    </source>
</evidence>
<dbReference type="EMBL" id="SACM01000001">
    <property type="protein sequence ID" value="RVT88116.1"/>
    <property type="molecule type" value="Genomic_DNA"/>
</dbReference>
<evidence type="ECO:0000256" key="15">
    <source>
        <dbReference type="ARBA" id="ARBA00023136"/>
    </source>
</evidence>
<dbReference type="InterPro" id="IPR034804">
    <property type="entry name" value="SQR/QFR_C/D"/>
</dbReference>
<keyword evidence="12" id="KW-0249">Electron transport</keyword>
<comment type="cofactor">
    <cofactor evidence="17">
        <name>heme</name>
        <dbReference type="ChEBI" id="CHEBI:30413"/>
    </cofactor>
    <text evidence="17">The heme is bound between the two transmembrane subunits.</text>
</comment>
<evidence type="ECO:0000256" key="18">
    <source>
        <dbReference type="SAM" id="Phobius"/>
    </source>
</evidence>
<evidence type="ECO:0000256" key="1">
    <source>
        <dbReference type="ARBA" id="ARBA00004050"/>
    </source>
</evidence>
<dbReference type="GO" id="GO:0046872">
    <property type="term" value="F:metal ion binding"/>
    <property type="evidence" value="ECO:0007669"/>
    <property type="project" value="UniProtKB-KW"/>
</dbReference>
<dbReference type="PANTHER" id="PTHR38689">
    <property type="entry name" value="SUCCINATE DEHYDROGENASE HYDROPHOBIC MEMBRANE ANCHOR SUBUNIT"/>
    <property type="match status" value="1"/>
</dbReference>
<keyword evidence="8" id="KW-0816">Tricarboxylic acid cycle</keyword>
<dbReference type="GO" id="GO:0020037">
    <property type="term" value="F:heme binding"/>
    <property type="evidence" value="ECO:0007669"/>
    <property type="project" value="InterPro"/>
</dbReference>
<comment type="function">
    <text evidence="1">Membrane-anchoring subunit of succinate dehydrogenase (SDH).</text>
</comment>
<dbReference type="GO" id="GO:0006099">
    <property type="term" value="P:tricarboxylic acid cycle"/>
    <property type="evidence" value="ECO:0007669"/>
    <property type="project" value="UniProtKB-UniPathway"/>
</dbReference>
<evidence type="ECO:0000256" key="11">
    <source>
        <dbReference type="ARBA" id="ARBA00022723"/>
    </source>
</evidence>
<accession>A0A3S2UK99</accession>
<dbReference type="OrthoDB" id="5612767at2"/>
<evidence type="ECO:0000256" key="7">
    <source>
        <dbReference type="ARBA" id="ARBA00022519"/>
    </source>
</evidence>
<evidence type="ECO:0000256" key="9">
    <source>
        <dbReference type="ARBA" id="ARBA00022617"/>
    </source>
</evidence>
<dbReference type="SUPFAM" id="SSF81343">
    <property type="entry name" value="Fumarate reductase respiratory complex transmembrane subunits"/>
    <property type="match status" value="1"/>
</dbReference>
<feature type="transmembrane region" description="Helical" evidence="18">
    <location>
        <begin position="124"/>
        <end position="144"/>
    </location>
</feature>
<comment type="pathway">
    <text evidence="3">Carbohydrate metabolism; tricarboxylic acid cycle.</text>
</comment>
<evidence type="ECO:0000256" key="14">
    <source>
        <dbReference type="ARBA" id="ARBA00023004"/>
    </source>
</evidence>
<keyword evidence="14 17" id="KW-0408">Iron</keyword>
<dbReference type="CDD" id="cd03494">
    <property type="entry name" value="SQR_TypeC_SdhD"/>
    <property type="match status" value="1"/>
</dbReference>
<keyword evidence="13 18" id="KW-1133">Transmembrane helix</keyword>
<dbReference type="UniPathway" id="UPA00223"/>
<dbReference type="AlphaFoldDB" id="A0A3S2UK99"/>
<dbReference type="GO" id="GO:0005886">
    <property type="term" value="C:plasma membrane"/>
    <property type="evidence" value="ECO:0007669"/>
    <property type="project" value="UniProtKB-SubCell"/>
</dbReference>
<dbReference type="PANTHER" id="PTHR38689:SF1">
    <property type="entry name" value="SUCCINATE DEHYDROGENASE HYDROPHOBIC MEMBRANE ANCHOR SUBUNIT"/>
    <property type="match status" value="1"/>
</dbReference>
<protein>
    <recommendedName>
        <fullName evidence="4">Succinate dehydrogenase hydrophobic membrane anchor subunit</fullName>
    </recommendedName>
</protein>
<keyword evidence="15 18" id="KW-0472">Membrane</keyword>
<keyword evidence="20" id="KW-1185">Reference proteome</keyword>
<dbReference type="RefSeq" id="WP_127680955.1">
    <property type="nucleotide sequence ID" value="NZ_SACM01000001.1"/>
</dbReference>
<keyword evidence="5" id="KW-0813">Transport</keyword>
<gene>
    <name evidence="19" type="primary">sdhD</name>
    <name evidence="19" type="ORF">EOD73_03680</name>
</gene>
<keyword evidence="11 17" id="KW-0479">Metal-binding</keyword>
<dbReference type="Proteomes" id="UP000288587">
    <property type="component" value="Unassembled WGS sequence"/>
</dbReference>
<feature type="transmembrane region" description="Helical" evidence="18">
    <location>
        <begin position="21"/>
        <end position="42"/>
    </location>
</feature>
<sequence length="146" mass="16563">MTTYGSKRLVSGAHYGLRDWLAQRVTGALMALFTIALLVQVLLPNQCAPGAAGCSWLLSLLPNWLIEWLPKDAMGYDRWAAIFSAQWMKVLTFTLILSLAYHAWVGVRDIWMDYVKPVSVRLVLHVFTLVWLVACTGWAVQVLWRL</sequence>
<feature type="binding site" description="axial binding residue" evidence="17">
    <location>
        <position position="102"/>
    </location>
    <ligand>
        <name>heme</name>
        <dbReference type="ChEBI" id="CHEBI:30413"/>
        <note>ligand shared with second transmembrane subunit</note>
    </ligand>
    <ligandPart>
        <name>Fe</name>
        <dbReference type="ChEBI" id="CHEBI:18248"/>
    </ligandPart>
</feature>
<evidence type="ECO:0000256" key="16">
    <source>
        <dbReference type="PIRSR" id="PIRSR000169-1"/>
    </source>
</evidence>
<proteinExistence type="predicted"/>
<evidence type="ECO:0000256" key="10">
    <source>
        <dbReference type="ARBA" id="ARBA00022692"/>
    </source>
</evidence>
<evidence type="ECO:0000313" key="20">
    <source>
        <dbReference type="Proteomes" id="UP000288587"/>
    </source>
</evidence>
<keyword evidence="9 17" id="KW-0349">Heme</keyword>
<dbReference type="InterPro" id="IPR000701">
    <property type="entry name" value="SuccDH_FuR_B_TM-su"/>
</dbReference>
<evidence type="ECO:0000256" key="4">
    <source>
        <dbReference type="ARBA" id="ARBA00019425"/>
    </source>
</evidence>
<comment type="caution">
    <text evidence="19">The sequence shown here is derived from an EMBL/GenBank/DDBJ whole genome shotgun (WGS) entry which is preliminary data.</text>
</comment>
<evidence type="ECO:0000256" key="13">
    <source>
        <dbReference type="ARBA" id="ARBA00022989"/>
    </source>
</evidence>
<evidence type="ECO:0000313" key="19">
    <source>
        <dbReference type="EMBL" id="RVT88116.1"/>
    </source>
</evidence>
<evidence type="ECO:0000256" key="8">
    <source>
        <dbReference type="ARBA" id="ARBA00022532"/>
    </source>
</evidence>
<feature type="binding site" evidence="16">
    <location>
        <position position="114"/>
    </location>
    <ligand>
        <name>a ubiquinone</name>
        <dbReference type="ChEBI" id="CHEBI:16389"/>
    </ligand>
</feature>
<dbReference type="GO" id="GO:0017004">
    <property type="term" value="P:cytochrome complex assembly"/>
    <property type="evidence" value="ECO:0007669"/>
    <property type="project" value="TreeGrafter"/>
</dbReference>
<keyword evidence="10 18" id="KW-0812">Transmembrane</keyword>
<evidence type="ECO:0000256" key="17">
    <source>
        <dbReference type="PIRSR" id="PIRSR000169-2"/>
    </source>
</evidence>
<evidence type="ECO:0000256" key="12">
    <source>
        <dbReference type="ARBA" id="ARBA00022982"/>
    </source>
</evidence>
<evidence type="ECO:0000256" key="5">
    <source>
        <dbReference type="ARBA" id="ARBA00022448"/>
    </source>
</evidence>
<reference evidence="19 20" key="1">
    <citation type="submission" date="2019-01" db="EMBL/GenBank/DDBJ databases">
        <authorList>
            <person name="Chen W.-M."/>
        </authorList>
    </citation>
    <scope>NUCLEOTIDE SEQUENCE [LARGE SCALE GENOMIC DNA]</scope>
    <source>
        <strain evidence="19 20">CCP-18</strain>
    </source>
</reference>
<evidence type="ECO:0000256" key="3">
    <source>
        <dbReference type="ARBA" id="ARBA00005163"/>
    </source>
</evidence>
<keyword evidence="7" id="KW-0997">Cell inner membrane</keyword>